<dbReference type="Proteomes" id="UP000267035">
    <property type="component" value="Unassembled WGS sequence"/>
</dbReference>
<comment type="pathway">
    <text evidence="2">Lipid metabolism; sphingolipid metabolism.</text>
</comment>
<evidence type="ECO:0000256" key="7">
    <source>
        <dbReference type="ARBA" id="ARBA00022989"/>
    </source>
</evidence>
<organism evidence="9 10">
    <name type="scientific">Allofranklinella schreckenbergeri</name>
    <dbReference type="NCBI Taxonomy" id="1076744"/>
    <lineage>
        <taxon>Bacteria</taxon>
        <taxon>Pseudomonadati</taxon>
        <taxon>Pseudomonadota</taxon>
        <taxon>Betaproteobacteria</taxon>
        <taxon>Burkholderiales</taxon>
        <taxon>Comamonadaceae</taxon>
        <taxon>Allofranklinella</taxon>
    </lineage>
</organism>
<evidence type="ECO:0000313" key="10">
    <source>
        <dbReference type="Proteomes" id="UP000267035"/>
    </source>
</evidence>
<keyword evidence="4" id="KW-0328">Glycosyltransferase</keyword>
<name>A0A3M6Q962_9BURK</name>
<accession>A0A3M6Q962</accession>
<evidence type="ECO:0000256" key="8">
    <source>
        <dbReference type="ARBA" id="ARBA00023136"/>
    </source>
</evidence>
<dbReference type="EMBL" id="RDQL01000007">
    <property type="protein sequence ID" value="RMW99715.1"/>
    <property type="molecule type" value="Genomic_DNA"/>
</dbReference>
<dbReference type="AlphaFoldDB" id="A0A3M6Q962"/>
<keyword evidence="6" id="KW-0812">Transmembrane</keyword>
<evidence type="ECO:0000256" key="6">
    <source>
        <dbReference type="ARBA" id="ARBA00022692"/>
    </source>
</evidence>
<keyword evidence="5 9" id="KW-0808">Transferase</keyword>
<keyword evidence="7" id="KW-1133">Transmembrane helix</keyword>
<dbReference type="PANTHER" id="PTHR43179">
    <property type="entry name" value="RHAMNOSYLTRANSFERASE WBBL"/>
    <property type="match status" value="1"/>
</dbReference>
<evidence type="ECO:0000256" key="3">
    <source>
        <dbReference type="ARBA" id="ARBA00004991"/>
    </source>
</evidence>
<evidence type="ECO:0000313" key="9">
    <source>
        <dbReference type="EMBL" id="RMW99715.1"/>
    </source>
</evidence>
<sequence length="288" mass="31990">MAHAEAPATAGTRPSVALSIVSHQHGQMIADLVRQLAERAEPCLKRVIVTLNTPEPALAQQLHSLQQALSNPVPGHAARGAFALEIIHNRRPKGFGSNHNAAFATLAALPDAAMPSHVCILNPDLRLLDAQPLAQLAAALADEGCGLAYPRLVGADGRVQDNERSLVTPLSLLRRRLLGRIESRIDWVSGACMMLRTRDWLRLGGFDERFHMYCEDVDLSLRVRRDIGTLARARTTMAHQAQRASHRRLNHLFWHVHSLLRLWGRPSFRWALRHRANAFRSADSDQSS</sequence>
<dbReference type="InterPro" id="IPR029044">
    <property type="entry name" value="Nucleotide-diphossugar_trans"/>
</dbReference>
<comment type="pathway">
    <text evidence="3">Sphingolipid metabolism.</text>
</comment>
<keyword evidence="8" id="KW-0472">Membrane</keyword>
<dbReference type="SUPFAM" id="SSF53448">
    <property type="entry name" value="Nucleotide-diphospho-sugar transferases"/>
    <property type="match status" value="1"/>
</dbReference>
<gene>
    <name evidence="9" type="ORF">EBQ25_06500</name>
</gene>
<evidence type="ECO:0000256" key="2">
    <source>
        <dbReference type="ARBA" id="ARBA00004760"/>
    </source>
</evidence>
<dbReference type="PANTHER" id="PTHR43179:SF7">
    <property type="entry name" value="RHAMNOSYLTRANSFERASE WBBL"/>
    <property type="match status" value="1"/>
</dbReference>
<evidence type="ECO:0000256" key="1">
    <source>
        <dbReference type="ARBA" id="ARBA00004141"/>
    </source>
</evidence>
<dbReference type="RefSeq" id="WP_122253920.1">
    <property type="nucleotide sequence ID" value="NZ_RDQL01000007.1"/>
</dbReference>
<reference evidence="9 10" key="1">
    <citation type="submission" date="2018-10" db="EMBL/GenBank/DDBJ databases">
        <title>Comamonadaceae CDC group NO-1 genome sequencing and assembly.</title>
        <authorList>
            <person name="Bernier A.-M."/>
            <person name="Bernard K."/>
        </authorList>
    </citation>
    <scope>NUCLEOTIDE SEQUENCE [LARGE SCALE GENOMIC DNA]</scope>
    <source>
        <strain evidence="9 10">NML161473</strain>
    </source>
</reference>
<dbReference type="Pfam" id="PF13506">
    <property type="entry name" value="Glyco_transf_21"/>
    <property type="match status" value="1"/>
</dbReference>
<proteinExistence type="predicted"/>
<comment type="subcellular location">
    <subcellularLocation>
        <location evidence="1">Membrane</location>
        <topology evidence="1">Multi-pass membrane protein</topology>
    </subcellularLocation>
</comment>
<dbReference type="Gene3D" id="3.90.550.10">
    <property type="entry name" value="Spore Coat Polysaccharide Biosynthesis Protein SpsA, Chain A"/>
    <property type="match status" value="1"/>
</dbReference>
<comment type="caution">
    <text evidence="9">The sequence shown here is derived from an EMBL/GenBank/DDBJ whole genome shotgun (WGS) entry which is preliminary data.</text>
</comment>
<dbReference type="GO" id="GO:0016757">
    <property type="term" value="F:glycosyltransferase activity"/>
    <property type="evidence" value="ECO:0007669"/>
    <property type="project" value="UniProtKB-KW"/>
</dbReference>
<dbReference type="InterPro" id="IPR025993">
    <property type="entry name" value="Ceramide_glucosylTrfase"/>
</dbReference>
<evidence type="ECO:0000256" key="5">
    <source>
        <dbReference type="ARBA" id="ARBA00022679"/>
    </source>
</evidence>
<keyword evidence="10" id="KW-1185">Reference proteome</keyword>
<evidence type="ECO:0000256" key="4">
    <source>
        <dbReference type="ARBA" id="ARBA00022676"/>
    </source>
</evidence>
<dbReference type="GO" id="GO:0016020">
    <property type="term" value="C:membrane"/>
    <property type="evidence" value="ECO:0007669"/>
    <property type="project" value="UniProtKB-SubCell"/>
</dbReference>
<protein>
    <submittedName>
        <fullName evidence="9">Glycosyl transferase</fullName>
    </submittedName>
</protein>